<gene>
    <name evidence="3" type="primary">PmlGA01_120034000</name>
    <name evidence="3" type="ORF">PMLGA01_120034000</name>
</gene>
<name>A0A1C3L0W5_PLAMA</name>
<organism evidence="3 4">
    <name type="scientific">Plasmodium malariae</name>
    <dbReference type="NCBI Taxonomy" id="5858"/>
    <lineage>
        <taxon>Eukaryota</taxon>
        <taxon>Sar</taxon>
        <taxon>Alveolata</taxon>
        <taxon>Apicomplexa</taxon>
        <taxon>Aconoidasida</taxon>
        <taxon>Haemosporida</taxon>
        <taxon>Plasmodiidae</taxon>
        <taxon>Plasmodium</taxon>
        <taxon>Plasmodium (Plasmodium)</taxon>
    </lineage>
</organism>
<feature type="transmembrane region" description="Helical" evidence="2">
    <location>
        <begin position="116"/>
        <end position="137"/>
    </location>
</feature>
<keyword evidence="2" id="KW-0812">Transmembrane</keyword>
<keyword evidence="2" id="KW-1133">Transmembrane helix</keyword>
<keyword evidence="2" id="KW-0472">Membrane</keyword>
<evidence type="ECO:0000313" key="4">
    <source>
        <dbReference type="Proteomes" id="UP000219799"/>
    </source>
</evidence>
<feature type="transmembrane region" description="Helical" evidence="2">
    <location>
        <begin position="19"/>
        <end position="36"/>
    </location>
</feature>
<proteinExistence type="predicted"/>
<dbReference type="AlphaFoldDB" id="A0A1C3L0W5"/>
<accession>A0A1C3L0W5</accession>
<evidence type="ECO:0000256" key="1">
    <source>
        <dbReference type="SAM" id="MobiDB-lite"/>
    </source>
</evidence>
<protein>
    <submittedName>
        <fullName evidence="3">Uncharacterized protein</fullName>
    </submittedName>
</protein>
<dbReference type="Proteomes" id="UP000219799">
    <property type="component" value="Chromosome 12"/>
</dbReference>
<dbReference type="VEuPathDB" id="PlasmoDB:PmUG01_12040400"/>
<sequence>MSNVLANVLKNTKFYLDKINFSLIFFPSLLIYNIPLKNIEIRNIYFEIEFIKRVINFFTKKKNKKIEKNPKKRLEKKKKICITSVILSLDLEDYETYNSYYSIYLRLIKGNVTNKLIYTICLKISVFFLKIILKYYYISIKKIDIKIYYNHKHRHSKNCNNGKNISRGKSSYDLIFKNINIVHDGYARRSNKENEKKKKKKKMDNTYAKV</sequence>
<evidence type="ECO:0000256" key="2">
    <source>
        <dbReference type="SAM" id="Phobius"/>
    </source>
</evidence>
<feature type="region of interest" description="Disordered" evidence="1">
    <location>
        <begin position="189"/>
        <end position="210"/>
    </location>
</feature>
<reference evidence="3 4" key="1">
    <citation type="submission" date="2016-06" db="EMBL/GenBank/DDBJ databases">
        <authorList>
            <consortium name="Pathogen Informatics"/>
        </authorList>
    </citation>
    <scope>NUCLEOTIDE SEQUENCE [LARGE SCALE GENOMIC DNA]</scope>
    <source>
        <strain evidence="3">PmlGA01</strain>
    </source>
</reference>
<evidence type="ECO:0000313" key="3">
    <source>
        <dbReference type="EMBL" id="SBT80174.1"/>
    </source>
</evidence>
<dbReference type="EMBL" id="LT594500">
    <property type="protein sequence ID" value="SBT80174.1"/>
    <property type="molecule type" value="Genomic_DNA"/>
</dbReference>